<feature type="compositionally biased region" description="Basic and acidic residues" evidence="1">
    <location>
        <begin position="263"/>
        <end position="275"/>
    </location>
</feature>
<protein>
    <recommendedName>
        <fullName evidence="2">PB1 domain-containing protein</fullName>
    </recommendedName>
</protein>
<feature type="region of interest" description="Disordered" evidence="1">
    <location>
        <begin position="610"/>
        <end position="633"/>
    </location>
</feature>
<dbReference type="EMBL" id="CP136890">
    <property type="protein sequence ID" value="WOK94918.1"/>
    <property type="molecule type" value="Genomic_DNA"/>
</dbReference>
<accession>A0AAQ3JSU0</accession>
<gene>
    <name evidence="3" type="ORF">Cni_G03623</name>
</gene>
<evidence type="ECO:0000259" key="2">
    <source>
        <dbReference type="SMART" id="SM00666"/>
    </source>
</evidence>
<feature type="region of interest" description="Disordered" evidence="1">
    <location>
        <begin position="247"/>
        <end position="276"/>
    </location>
</feature>
<dbReference type="SUPFAM" id="SSF54277">
    <property type="entry name" value="CAD &amp; PB1 domains"/>
    <property type="match status" value="1"/>
</dbReference>
<dbReference type="CDD" id="cd06410">
    <property type="entry name" value="PB1_UP2"/>
    <property type="match status" value="1"/>
</dbReference>
<dbReference type="InterPro" id="IPR053198">
    <property type="entry name" value="Gynoecium_Dev_Regulator"/>
</dbReference>
<reference evidence="3 4" key="1">
    <citation type="submission" date="2023-10" db="EMBL/GenBank/DDBJ databases">
        <title>Chromosome-scale genome assembly provides insights into flower coloration mechanisms of Canna indica.</title>
        <authorList>
            <person name="Li C."/>
        </authorList>
    </citation>
    <scope>NUCLEOTIDE SEQUENCE [LARGE SCALE GENOMIC DNA]</scope>
    <source>
        <tissue evidence="3">Flower</tissue>
    </source>
</reference>
<feature type="domain" description="PB1" evidence="2">
    <location>
        <begin position="128"/>
        <end position="215"/>
    </location>
</feature>
<evidence type="ECO:0000313" key="3">
    <source>
        <dbReference type="EMBL" id="WOK94918.1"/>
    </source>
</evidence>
<dbReference type="Gene3D" id="3.10.20.90">
    <property type="entry name" value="Phosphatidylinositol 3-kinase Catalytic Subunit, Chain A, domain 1"/>
    <property type="match status" value="1"/>
</dbReference>
<dbReference type="FunFam" id="3.10.20.90:FF:000058">
    <property type="entry name" value="Octicosapeptide/phox/Bem1p domain kinase superfamily protein"/>
    <property type="match status" value="1"/>
</dbReference>
<name>A0AAQ3JSU0_9LILI</name>
<feature type="region of interest" description="Disordered" evidence="1">
    <location>
        <begin position="311"/>
        <end position="334"/>
    </location>
</feature>
<dbReference type="PANTHER" id="PTHR31066:SF90">
    <property type="entry name" value="PB1 DOMAIN-CONTAINING PROTEIN"/>
    <property type="match status" value="1"/>
</dbReference>
<dbReference type="Pfam" id="PF00564">
    <property type="entry name" value="PB1"/>
    <property type="match status" value="1"/>
</dbReference>
<sequence length="938" mass="103495">MDQGHVQRVVCNEYQNFNSRYEDLTGILGLRGSASEGYPEVSNSSLGNGHALDVKCIGYTSQATRTTTEDNWGVIGNYGNEHSETCSTVQQKVQIYHWHYHESGAPDSPQSGKMKFLCSFGGKILPRPGDGKLRYVGGETRIISIKKNITFKELMHKTLGICKQPHTIKYQLPGEELDALISVASDEDLQNMIEEYYGAERTDGSQRLRLFLILLNETESPSMDSLGLQGNSDYQYVAAVNNMLDRSPRKNSRRNSFSGEMGCHLDDSPSLHRDSPSCPQLDVIEGINAQDNNGVFTQHPATQFIISQTALKSPTQSPPFSPKLIQQRDTKHTQKQSVEDQINSAQLLANGYAIDAGYCSTTAGAMLEDNSPSGVEFPIRSHVVAPCENHRQIKNLVKPPFTHNEANHSAYFHYERPAPLDISFDASRWPGQDQDRIVLVTGSDVLVDPLVMPLKCSDAVPQNQVAMKISDASPIVKPHIQASAYTEQLNTGNFQGGARLMEENAGVDQLNFHFASQSISTNMRVPYSQQPEIDGKSYFHYRTSNYTNDEHQREKIMSEFNNDSQDYYFLHGCHYDNTMAIKKVDIQPQGNKIRHNILYEKSDASISESKFLGPTSTHGADPYSEDRDAQDSSAPLSAIISTSPMDHLKKFYPGAQINECIQDVYANGCKNAIGGLCKSSTMLNCDFAHEGGNAIDGSPVSRPIHPLEELHLKKSAKQVARECSGHSDSNGIAYNQSSGPISHLPSSIISQNIRNNQEHSSSSTSSVPPFVVNEKALDQDLLSHGLPLSLLQNSAMVGNSEREVSRFNQIGVDCSNLEGAAMQNLFYTYKQLKEGAESMHEVHDRVPVREIVAVEDVTHAVPPGIPLSVTIVPHVLHEDANDVIKGDSLLQNGTDADIYPTGSENEDMRAGVREEDEFLSDATIAEIEAGIYGLQLDR</sequence>
<dbReference type="SMART" id="SM00666">
    <property type="entry name" value="PB1"/>
    <property type="match status" value="1"/>
</dbReference>
<evidence type="ECO:0000256" key="1">
    <source>
        <dbReference type="SAM" id="MobiDB-lite"/>
    </source>
</evidence>
<evidence type="ECO:0000313" key="4">
    <source>
        <dbReference type="Proteomes" id="UP001327560"/>
    </source>
</evidence>
<keyword evidence="4" id="KW-1185">Reference proteome</keyword>
<organism evidence="3 4">
    <name type="scientific">Canna indica</name>
    <name type="common">Indian-shot</name>
    <dbReference type="NCBI Taxonomy" id="4628"/>
    <lineage>
        <taxon>Eukaryota</taxon>
        <taxon>Viridiplantae</taxon>
        <taxon>Streptophyta</taxon>
        <taxon>Embryophyta</taxon>
        <taxon>Tracheophyta</taxon>
        <taxon>Spermatophyta</taxon>
        <taxon>Magnoliopsida</taxon>
        <taxon>Liliopsida</taxon>
        <taxon>Zingiberales</taxon>
        <taxon>Cannaceae</taxon>
        <taxon>Canna</taxon>
    </lineage>
</organism>
<dbReference type="InterPro" id="IPR000270">
    <property type="entry name" value="PB1_dom"/>
</dbReference>
<dbReference type="AlphaFoldDB" id="A0AAQ3JSU0"/>
<proteinExistence type="predicted"/>
<dbReference type="Proteomes" id="UP001327560">
    <property type="component" value="Chromosome 1"/>
</dbReference>
<dbReference type="PANTHER" id="PTHR31066">
    <property type="entry name" value="OS05G0427100 PROTEIN-RELATED"/>
    <property type="match status" value="1"/>
</dbReference>